<dbReference type="InterPro" id="IPR036909">
    <property type="entry name" value="Cyt_c-like_dom_sf"/>
</dbReference>
<evidence type="ECO:0000256" key="2">
    <source>
        <dbReference type="ARBA" id="ARBA00022617"/>
    </source>
</evidence>
<keyword evidence="7" id="KW-0812">Transmembrane</keyword>
<evidence type="ECO:0000256" key="6">
    <source>
        <dbReference type="PROSITE-ProRule" id="PRU00433"/>
    </source>
</evidence>
<keyword evidence="10" id="KW-1185">Reference proteome</keyword>
<keyword evidence="7" id="KW-0472">Membrane</keyword>
<protein>
    <recommendedName>
        <fullName evidence="8">Cytochrome c domain-containing protein</fullName>
    </recommendedName>
</protein>
<keyword evidence="1" id="KW-0813">Transport</keyword>
<dbReference type="EMBL" id="AKGD01000001">
    <property type="protein sequence ID" value="EIT70997.1"/>
    <property type="molecule type" value="Genomic_DNA"/>
</dbReference>
<dbReference type="GO" id="GO:0020037">
    <property type="term" value="F:heme binding"/>
    <property type="evidence" value="ECO:0007669"/>
    <property type="project" value="InterPro"/>
</dbReference>
<dbReference type="Proteomes" id="UP000003704">
    <property type="component" value="Unassembled WGS sequence"/>
</dbReference>
<evidence type="ECO:0000313" key="9">
    <source>
        <dbReference type="EMBL" id="EIT70997.1"/>
    </source>
</evidence>
<dbReference type="GO" id="GO:0009055">
    <property type="term" value="F:electron transfer activity"/>
    <property type="evidence" value="ECO:0007669"/>
    <property type="project" value="InterPro"/>
</dbReference>
<dbReference type="RefSeq" id="WP_007184089.1">
    <property type="nucleotide sequence ID" value="NZ_AKGD01000001.1"/>
</dbReference>
<dbReference type="STRING" id="1172194.WQQ_11340"/>
<keyword evidence="3 6" id="KW-0479">Metal-binding</keyword>
<proteinExistence type="predicted"/>
<dbReference type="PANTHER" id="PTHR40942:SF4">
    <property type="entry name" value="CYTOCHROME C5"/>
    <property type="match status" value="1"/>
</dbReference>
<keyword evidence="7" id="KW-1133">Transmembrane helix</keyword>
<evidence type="ECO:0000256" key="7">
    <source>
        <dbReference type="SAM" id="Phobius"/>
    </source>
</evidence>
<dbReference type="GO" id="GO:0005506">
    <property type="term" value="F:iron ion binding"/>
    <property type="evidence" value="ECO:0007669"/>
    <property type="project" value="InterPro"/>
</dbReference>
<reference evidence="9 10" key="1">
    <citation type="journal article" date="2012" name="J. Bacteriol.">
        <title>Genome Sequence of n-Alkane-Degrading Hydrocarboniphaga effusa Strain AP103T (ATCC BAA-332T).</title>
        <authorList>
            <person name="Chang H.K."/>
            <person name="Zylstra G.J."/>
            <person name="Chae J.C."/>
        </authorList>
    </citation>
    <scope>NUCLEOTIDE SEQUENCE [LARGE SCALE GENOMIC DNA]</scope>
    <source>
        <strain evidence="9 10">AP103</strain>
    </source>
</reference>
<name>I7ZH05_9GAMM</name>
<keyword evidence="2 6" id="KW-0349">Heme</keyword>
<dbReference type="InterPro" id="IPR009056">
    <property type="entry name" value="Cyt_c-like_dom"/>
</dbReference>
<dbReference type="PROSITE" id="PS51007">
    <property type="entry name" value="CYTC"/>
    <property type="match status" value="1"/>
</dbReference>
<dbReference type="OrthoDB" id="9814708at2"/>
<dbReference type="PANTHER" id="PTHR40942">
    <property type="match status" value="1"/>
</dbReference>
<keyword evidence="5 6" id="KW-0408">Iron</keyword>
<dbReference type="InterPro" id="IPR002323">
    <property type="entry name" value="Cyt_CIE"/>
</dbReference>
<evidence type="ECO:0000259" key="8">
    <source>
        <dbReference type="PROSITE" id="PS51007"/>
    </source>
</evidence>
<feature type="domain" description="Cytochrome c" evidence="8">
    <location>
        <begin position="77"/>
        <end position="158"/>
    </location>
</feature>
<feature type="transmembrane region" description="Helical" evidence="7">
    <location>
        <begin position="12"/>
        <end position="36"/>
    </location>
</feature>
<dbReference type="Pfam" id="PF13442">
    <property type="entry name" value="Cytochrome_CBB3"/>
    <property type="match status" value="1"/>
</dbReference>
<gene>
    <name evidence="9" type="ORF">WQQ_11340</name>
</gene>
<dbReference type="SUPFAM" id="SSF46626">
    <property type="entry name" value="Cytochrome c"/>
    <property type="match status" value="1"/>
</dbReference>
<dbReference type="AlphaFoldDB" id="I7ZH05"/>
<evidence type="ECO:0000256" key="5">
    <source>
        <dbReference type="ARBA" id="ARBA00023004"/>
    </source>
</evidence>
<evidence type="ECO:0000256" key="1">
    <source>
        <dbReference type="ARBA" id="ARBA00022448"/>
    </source>
</evidence>
<comment type="caution">
    <text evidence="9">The sequence shown here is derived from an EMBL/GenBank/DDBJ whole genome shotgun (WGS) entry which is preliminary data.</text>
</comment>
<evidence type="ECO:0000256" key="3">
    <source>
        <dbReference type="ARBA" id="ARBA00022723"/>
    </source>
</evidence>
<organism evidence="9 10">
    <name type="scientific">Hydrocarboniphaga effusa AP103</name>
    <dbReference type="NCBI Taxonomy" id="1172194"/>
    <lineage>
        <taxon>Bacteria</taxon>
        <taxon>Pseudomonadati</taxon>
        <taxon>Pseudomonadota</taxon>
        <taxon>Gammaproteobacteria</taxon>
        <taxon>Nevskiales</taxon>
        <taxon>Nevskiaceae</taxon>
        <taxon>Hydrocarboniphaga</taxon>
    </lineage>
</organism>
<keyword evidence="4" id="KW-0249">Electron transport</keyword>
<evidence type="ECO:0000256" key="4">
    <source>
        <dbReference type="ARBA" id="ARBA00022982"/>
    </source>
</evidence>
<accession>I7ZH05</accession>
<dbReference type="Gene3D" id="1.10.760.10">
    <property type="entry name" value="Cytochrome c-like domain"/>
    <property type="match status" value="1"/>
</dbReference>
<sequence length="158" mass="16494">MEHKNHDKVFFVNFSVVLGILTAIALFIGFVARLLAPHHDEHAGEQAAALAERVKPVTQAITSDEELKKLSADKPARAPMSGDQVVAKVCGACHASGVLNAPKIGDAAEWNKRLGTEGGLDGLIAAAINGKNAMPPRGGDPDLSDDEIKAAVSVLIGK</sequence>
<dbReference type="PRINTS" id="PR00607">
    <property type="entry name" value="CYTCHROMECIE"/>
</dbReference>
<evidence type="ECO:0000313" key="10">
    <source>
        <dbReference type="Proteomes" id="UP000003704"/>
    </source>
</evidence>